<dbReference type="KEGG" id="rub:GBA63_21675"/>
<evidence type="ECO:0000256" key="1">
    <source>
        <dbReference type="SAM" id="MobiDB-lite"/>
    </source>
</evidence>
<feature type="region of interest" description="Disordered" evidence="1">
    <location>
        <begin position="1"/>
        <end position="24"/>
    </location>
</feature>
<evidence type="ECO:0000313" key="3">
    <source>
        <dbReference type="EMBL" id="QIN85331.1"/>
    </source>
</evidence>
<dbReference type="AlphaFoldDB" id="A0A6G8QG02"/>
<evidence type="ECO:0000256" key="2">
    <source>
        <dbReference type="SAM" id="Phobius"/>
    </source>
</evidence>
<feature type="compositionally biased region" description="Basic and acidic residues" evidence="1">
    <location>
        <begin position="1"/>
        <end position="20"/>
    </location>
</feature>
<keyword evidence="2" id="KW-1133">Transmembrane helix</keyword>
<dbReference type="Proteomes" id="UP000501452">
    <property type="component" value="Plasmid unnamed1"/>
</dbReference>
<geneLocation type="plasmid" evidence="3 4">
    <name>unnamed1</name>
</geneLocation>
<gene>
    <name evidence="3" type="ORF">GBA63_21675</name>
</gene>
<evidence type="ECO:0000313" key="4">
    <source>
        <dbReference type="Proteomes" id="UP000501452"/>
    </source>
</evidence>
<name>A0A6G8QG02_9ACTN</name>
<keyword evidence="3" id="KW-0614">Plasmid</keyword>
<keyword evidence="2" id="KW-0812">Transmembrane</keyword>
<accession>A0A6G8QG02</accession>
<keyword evidence="2" id="KW-0472">Membrane</keyword>
<reference evidence="3 4" key="1">
    <citation type="submission" date="2019-10" db="EMBL/GenBank/DDBJ databases">
        <title>Rubrobacter sp nov SCSIO 52090 isolated from a deep-sea sediment in the South China Sea.</title>
        <authorList>
            <person name="Chen R.W."/>
        </authorList>
    </citation>
    <scope>NUCLEOTIDE SEQUENCE [LARGE SCALE GENOMIC DNA]</scope>
    <source>
        <strain evidence="3 4">SCSIO 52909</strain>
        <plasmid evidence="3 4">unnamed1</plasmid>
    </source>
</reference>
<keyword evidence="4" id="KW-1185">Reference proteome</keyword>
<proteinExistence type="predicted"/>
<sequence>MQNYRESSHPHAEASRDAARPLEGSGVTPRQLFGVVLAAVLVAILLSLFSLLGARLYPGGGDCVLTDNAGCVETGSAGLSDAIGAGVDVRKGI</sequence>
<dbReference type="RefSeq" id="WP_166180534.1">
    <property type="nucleotide sequence ID" value="NZ_CP045120.1"/>
</dbReference>
<dbReference type="EMBL" id="CP045120">
    <property type="protein sequence ID" value="QIN85331.1"/>
    <property type="molecule type" value="Genomic_DNA"/>
</dbReference>
<organism evidence="3 4">
    <name type="scientific">Rubrobacter tropicus</name>
    <dbReference type="NCBI Taxonomy" id="2653851"/>
    <lineage>
        <taxon>Bacteria</taxon>
        <taxon>Bacillati</taxon>
        <taxon>Actinomycetota</taxon>
        <taxon>Rubrobacteria</taxon>
        <taxon>Rubrobacterales</taxon>
        <taxon>Rubrobacteraceae</taxon>
        <taxon>Rubrobacter</taxon>
    </lineage>
</organism>
<protein>
    <submittedName>
        <fullName evidence="3">Uncharacterized protein</fullName>
    </submittedName>
</protein>
<feature type="transmembrane region" description="Helical" evidence="2">
    <location>
        <begin position="32"/>
        <end position="52"/>
    </location>
</feature>